<sequence length="359" mass="36057">MHSASAERTDTAIDMPDDPALTDPALTDAALTDAAVTFAKVALPVGISARVRVPASSANLGPGFDCLGIALGIYDELIVEITSGGIEVEVTGEGADDVPRTADHLVARAITRGLDAAGFVAPGLKLRCVNAIPHSRGLGSSAAAAVSGLAAASGLIVEAGVGDAFDDETLVQLSSEFEGHPDNAAASILGSAVVTWTESGADGGPDPAGLPDGDRYLARRLVVHPDITATVFVPDTESSTSFTRGLLPDAVPRRDAVFNVSRAALAVVALTADPGALVAATEDRLHQNYRAQAMAPTAELVAALRKRGLAATVSGAGPTVLVLGVGPVPADARDIATGLGFVASTVAIAGGVEVTHGRS</sequence>
<dbReference type="InterPro" id="IPR006203">
    <property type="entry name" value="GHMP_knse_ATP-bd_CS"/>
</dbReference>
<dbReference type="InterPro" id="IPR006204">
    <property type="entry name" value="GHMP_kinase_N_dom"/>
</dbReference>
<evidence type="ECO:0000256" key="6">
    <source>
        <dbReference type="ARBA" id="ARBA00022679"/>
    </source>
</evidence>
<dbReference type="UniPathway" id="UPA00050">
    <property type="reaction ID" value="UER00064"/>
</dbReference>
<evidence type="ECO:0000313" key="17">
    <source>
        <dbReference type="Proteomes" id="UP000271469"/>
    </source>
</evidence>
<evidence type="ECO:0000256" key="11">
    <source>
        <dbReference type="ARBA" id="ARBA00049375"/>
    </source>
</evidence>
<evidence type="ECO:0000256" key="3">
    <source>
        <dbReference type="ARBA" id="ARBA00012078"/>
    </source>
</evidence>
<dbReference type="PROSITE" id="PS00627">
    <property type="entry name" value="GHMP_KINASES_ATP"/>
    <property type="match status" value="1"/>
</dbReference>
<evidence type="ECO:0000256" key="7">
    <source>
        <dbReference type="ARBA" id="ARBA00022697"/>
    </source>
</evidence>
<keyword evidence="10 13" id="KW-0067">ATP-binding</keyword>
<keyword evidence="5 13" id="KW-0028">Amino-acid biosynthesis</keyword>
<evidence type="ECO:0000256" key="8">
    <source>
        <dbReference type="ARBA" id="ARBA00022741"/>
    </source>
</evidence>
<dbReference type="GO" id="GO:0005524">
    <property type="term" value="F:ATP binding"/>
    <property type="evidence" value="ECO:0007669"/>
    <property type="project" value="UniProtKB-UniRule"/>
</dbReference>
<comment type="pathway">
    <text evidence="1 13">Amino-acid biosynthesis; L-threonine biosynthesis; L-threonine from L-aspartate: step 4/5.</text>
</comment>
<dbReference type="GO" id="GO:0009088">
    <property type="term" value="P:threonine biosynthetic process"/>
    <property type="evidence" value="ECO:0007669"/>
    <property type="project" value="UniProtKB-UniRule"/>
</dbReference>
<keyword evidence="17" id="KW-1185">Reference proteome</keyword>
<keyword evidence="13" id="KW-0963">Cytoplasm</keyword>
<feature type="binding site" evidence="13">
    <location>
        <begin position="133"/>
        <end position="143"/>
    </location>
    <ligand>
        <name>ATP</name>
        <dbReference type="ChEBI" id="CHEBI:30616"/>
    </ligand>
</feature>
<comment type="similarity">
    <text evidence="2 13">Belongs to the GHMP kinase family. Homoserine kinase subfamily.</text>
</comment>
<dbReference type="PANTHER" id="PTHR20861:SF1">
    <property type="entry name" value="HOMOSERINE KINASE"/>
    <property type="match status" value="1"/>
</dbReference>
<dbReference type="NCBIfam" id="TIGR00191">
    <property type="entry name" value="thrB"/>
    <property type="match status" value="1"/>
</dbReference>
<name>A0A3G8JI99_9ACTN</name>
<keyword evidence="6 13" id="KW-0808">Transferase</keyword>
<keyword evidence="7 13" id="KW-0791">Threonine biosynthesis</keyword>
<accession>A0A3G8JI99</accession>
<evidence type="ECO:0000256" key="1">
    <source>
        <dbReference type="ARBA" id="ARBA00005015"/>
    </source>
</evidence>
<evidence type="ECO:0000259" key="15">
    <source>
        <dbReference type="Pfam" id="PF08544"/>
    </source>
</evidence>
<comment type="subcellular location">
    <subcellularLocation>
        <location evidence="13">Cytoplasm</location>
    </subcellularLocation>
</comment>
<dbReference type="AlphaFoldDB" id="A0A3G8JI99"/>
<evidence type="ECO:0000256" key="4">
    <source>
        <dbReference type="ARBA" id="ARBA00017858"/>
    </source>
</evidence>
<protein>
    <recommendedName>
        <fullName evidence="4 13">Homoserine kinase</fullName>
        <shortName evidence="13">HK</shortName>
        <shortName evidence="13">HSK</shortName>
        <ecNumber evidence="3 13">2.7.1.39</ecNumber>
    </recommendedName>
</protein>
<dbReference type="SUPFAM" id="SSF54211">
    <property type="entry name" value="Ribosomal protein S5 domain 2-like"/>
    <property type="match status" value="1"/>
</dbReference>
<dbReference type="Pfam" id="PF00288">
    <property type="entry name" value="GHMP_kinases_N"/>
    <property type="match status" value="1"/>
</dbReference>
<keyword evidence="9 13" id="KW-0418">Kinase</keyword>
<evidence type="ECO:0000256" key="5">
    <source>
        <dbReference type="ARBA" id="ARBA00022605"/>
    </source>
</evidence>
<proteinExistence type="inferred from homology"/>
<gene>
    <name evidence="16" type="primary">thrB_1</name>
    <name evidence="13" type="synonym">thrB</name>
    <name evidence="16" type="ORF">D7316_01354</name>
</gene>
<dbReference type="GO" id="GO:0005737">
    <property type="term" value="C:cytoplasm"/>
    <property type="evidence" value="ECO:0007669"/>
    <property type="project" value="UniProtKB-SubCell"/>
</dbReference>
<comment type="function">
    <text evidence="12 13">Catalyzes the ATP-dependent phosphorylation of L-homoserine to L-homoserine phosphate.</text>
</comment>
<dbReference type="EC" id="2.7.1.39" evidence="3 13"/>
<dbReference type="GO" id="GO:0004413">
    <property type="term" value="F:homoserine kinase activity"/>
    <property type="evidence" value="ECO:0007669"/>
    <property type="project" value="UniProtKB-UniRule"/>
</dbReference>
<dbReference type="Gene3D" id="3.30.70.890">
    <property type="entry name" value="GHMP kinase, C-terminal domain"/>
    <property type="match status" value="1"/>
</dbReference>
<dbReference type="InterPro" id="IPR036554">
    <property type="entry name" value="GHMP_kinase_C_sf"/>
</dbReference>
<reference evidence="16 17" key="1">
    <citation type="submission" date="2018-11" db="EMBL/GenBank/DDBJ databases">
        <title>Gordonia insulae sp. nov., isolated from an island soil.</title>
        <authorList>
            <person name="Kim Y.S."/>
            <person name="Kim S.B."/>
        </authorList>
    </citation>
    <scope>NUCLEOTIDE SEQUENCE [LARGE SCALE GENOMIC DNA]</scope>
    <source>
        <strain evidence="16 17">MMS17-SY073</strain>
    </source>
</reference>
<dbReference type="EMBL" id="CP033972">
    <property type="protein sequence ID" value="AZG44764.1"/>
    <property type="molecule type" value="Genomic_DNA"/>
</dbReference>
<evidence type="ECO:0000256" key="12">
    <source>
        <dbReference type="ARBA" id="ARBA00049954"/>
    </source>
</evidence>
<dbReference type="HAMAP" id="MF_00384">
    <property type="entry name" value="Homoser_kinase"/>
    <property type="match status" value="1"/>
</dbReference>
<comment type="catalytic activity">
    <reaction evidence="11 13">
        <text>L-homoserine + ATP = O-phospho-L-homoserine + ADP + H(+)</text>
        <dbReference type="Rhea" id="RHEA:13985"/>
        <dbReference type="ChEBI" id="CHEBI:15378"/>
        <dbReference type="ChEBI" id="CHEBI:30616"/>
        <dbReference type="ChEBI" id="CHEBI:57476"/>
        <dbReference type="ChEBI" id="CHEBI:57590"/>
        <dbReference type="ChEBI" id="CHEBI:456216"/>
        <dbReference type="EC" id="2.7.1.39"/>
    </reaction>
</comment>
<evidence type="ECO:0000256" key="2">
    <source>
        <dbReference type="ARBA" id="ARBA00007370"/>
    </source>
</evidence>
<keyword evidence="8 13" id="KW-0547">Nucleotide-binding</keyword>
<dbReference type="KEGG" id="gom:D7316_01354"/>
<dbReference type="InterPro" id="IPR000870">
    <property type="entry name" value="Homoserine_kinase"/>
</dbReference>
<dbReference type="InterPro" id="IPR013750">
    <property type="entry name" value="GHMP_kinase_C_dom"/>
</dbReference>
<dbReference type="SUPFAM" id="SSF55060">
    <property type="entry name" value="GHMP Kinase, C-terminal domain"/>
    <property type="match status" value="1"/>
</dbReference>
<dbReference type="Pfam" id="PF08544">
    <property type="entry name" value="GHMP_kinases_C"/>
    <property type="match status" value="1"/>
</dbReference>
<evidence type="ECO:0000256" key="9">
    <source>
        <dbReference type="ARBA" id="ARBA00022777"/>
    </source>
</evidence>
<organism evidence="16 17">
    <name type="scientific">Gordonia insulae</name>
    <dbReference type="NCBI Taxonomy" id="2420509"/>
    <lineage>
        <taxon>Bacteria</taxon>
        <taxon>Bacillati</taxon>
        <taxon>Actinomycetota</taxon>
        <taxon>Actinomycetes</taxon>
        <taxon>Mycobacteriales</taxon>
        <taxon>Gordoniaceae</taxon>
        <taxon>Gordonia</taxon>
    </lineage>
</organism>
<evidence type="ECO:0000256" key="13">
    <source>
        <dbReference type="HAMAP-Rule" id="MF_00384"/>
    </source>
</evidence>
<dbReference type="InterPro" id="IPR014721">
    <property type="entry name" value="Ribsml_uS5_D2-typ_fold_subgr"/>
</dbReference>
<dbReference type="Gene3D" id="3.30.230.10">
    <property type="match status" value="1"/>
</dbReference>
<feature type="domain" description="GHMP kinase C-terminal" evidence="15">
    <location>
        <begin position="283"/>
        <end position="324"/>
    </location>
</feature>
<dbReference type="Proteomes" id="UP000271469">
    <property type="component" value="Chromosome"/>
</dbReference>
<evidence type="ECO:0000259" key="14">
    <source>
        <dbReference type="Pfam" id="PF00288"/>
    </source>
</evidence>
<evidence type="ECO:0000313" key="16">
    <source>
        <dbReference type="EMBL" id="AZG44764.1"/>
    </source>
</evidence>
<dbReference type="PANTHER" id="PTHR20861">
    <property type="entry name" value="HOMOSERINE/4-DIPHOSPHOCYTIDYL-2-C-METHYL-D-ERYTHRITOL KINASE"/>
    <property type="match status" value="1"/>
</dbReference>
<feature type="domain" description="GHMP kinase N-terminal" evidence="14">
    <location>
        <begin position="105"/>
        <end position="190"/>
    </location>
</feature>
<dbReference type="PRINTS" id="PR00958">
    <property type="entry name" value="HOMSERKINASE"/>
</dbReference>
<dbReference type="InterPro" id="IPR020568">
    <property type="entry name" value="Ribosomal_Su5_D2-typ_SF"/>
</dbReference>
<evidence type="ECO:0000256" key="10">
    <source>
        <dbReference type="ARBA" id="ARBA00022840"/>
    </source>
</evidence>